<dbReference type="CDD" id="cd20308">
    <property type="entry name" value="cupin_YdaE"/>
    <property type="match status" value="1"/>
</dbReference>
<reference evidence="9 10" key="1">
    <citation type="submission" date="2016-11" db="EMBL/GenBank/DDBJ databases">
        <authorList>
            <person name="Jaros S."/>
            <person name="Januszkiewicz K."/>
            <person name="Wedrychowicz H."/>
        </authorList>
    </citation>
    <scope>NUCLEOTIDE SEQUENCE [LARGE SCALE GENOMIC DNA]</scope>
    <source>
        <strain evidence="9 10">CGMCC 1.10681</strain>
    </source>
</reference>
<dbReference type="AlphaFoldDB" id="A0A1M7JVW1"/>
<evidence type="ECO:0000256" key="6">
    <source>
        <dbReference type="ARBA" id="ARBA00044907"/>
    </source>
</evidence>
<accession>A0A1M7JVW1</accession>
<evidence type="ECO:0000256" key="1">
    <source>
        <dbReference type="ARBA" id="ARBA00001936"/>
    </source>
</evidence>
<evidence type="ECO:0000256" key="4">
    <source>
        <dbReference type="ARBA" id="ARBA00023235"/>
    </source>
</evidence>
<keyword evidence="2" id="KW-0479">Metal-binding</keyword>
<evidence type="ECO:0000256" key="5">
    <source>
        <dbReference type="ARBA" id="ARBA00023277"/>
    </source>
</evidence>
<dbReference type="RefSeq" id="WP_073199293.1">
    <property type="nucleotide sequence ID" value="NZ_FRCZ01000001.1"/>
</dbReference>
<dbReference type="Pfam" id="PF07385">
    <property type="entry name" value="Lyx_isomer"/>
    <property type="match status" value="1"/>
</dbReference>
<keyword evidence="4" id="KW-0413">Isomerase</keyword>
<keyword evidence="3" id="KW-0464">Manganese</keyword>
<keyword evidence="5" id="KW-0119">Carbohydrate metabolism</keyword>
<evidence type="ECO:0000313" key="10">
    <source>
        <dbReference type="Proteomes" id="UP000184184"/>
    </source>
</evidence>
<comment type="similarity">
    <text evidence="7">Belongs to the D-lyxose ketol-isomerase family.</text>
</comment>
<dbReference type="InterPro" id="IPR010864">
    <property type="entry name" value="D-lyxose_isomer"/>
</dbReference>
<protein>
    <recommendedName>
        <fullName evidence="8">D-lyxose ketol-isomerase</fullName>
        <ecNumber evidence="8">5.3.1.15</ecNumber>
    </recommendedName>
</protein>
<evidence type="ECO:0000313" key="9">
    <source>
        <dbReference type="EMBL" id="SHM56853.1"/>
    </source>
</evidence>
<dbReference type="InterPro" id="IPR011051">
    <property type="entry name" value="RmlC_Cupin_sf"/>
</dbReference>
<dbReference type="GO" id="GO:0047828">
    <property type="term" value="F:D-lyxose ketol-isomerase activity"/>
    <property type="evidence" value="ECO:0007669"/>
    <property type="project" value="UniProtKB-EC"/>
</dbReference>
<dbReference type="GO" id="GO:0046872">
    <property type="term" value="F:metal ion binding"/>
    <property type="evidence" value="ECO:0007669"/>
    <property type="project" value="UniProtKB-KW"/>
</dbReference>
<evidence type="ECO:0000256" key="3">
    <source>
        <dbReference type="ARBA" id="ARBA00023211"/>
    </source>
</evidence>
<dbReference type="InterPro" id="IPR014710">
    <property type="entry name" value="RmlC-like_jellyroll"/>
</dbReference>
<name>A0A1M7JVW1_9BACI</name>
<keyword evidence="10" id="KW-1185">Reference proteome</keyword>
<evidence type="ECO:0000256" key="2">
    <source>
        <dbReference type="ARBA" id="ARBA00022723"/>
    </source>
</evidence>
<comment type="cofactor">
    <cofactor evidence="1">
        <name>Mn(2+)</name>
        <dbReference type="ChEBI" id="CHEBI:29035"/>
    </cofactor>
</comment>
<dbReference type="Gene3D" id="2.60.120.10">
    <property type="entry name" value="Jelly Rolls"/>
    <property type="match status" value="1"/>
</dbReference>
<proteinExistence type="inferred from homology"/>
<organism evidence="9 10">
    <name type="scientific">Gracilibacillus kekensis</name>
    <dbReference type="NCBI Taxonomy" id="1027249"/>
    <lineage>
        <taxon>Bacteria</taxon>
        <taxon>Bacillati</taxon>
        <taxon>Bacillota</taxon>
        <taxon>Bacilli</taxon>
        <taxon>Bacillales</taxon>
        <taxon>Bacillaceae</taxon>
        <taxon>Gracilibacillus</taxon>
    </lineage>
</organism>
<dbReference type="STRING" id="1027249.SAMN05216179_0482"/>
<dbReference type="EMBL" id="FRCZ01000001">
    <property type="protein sequence ID" value="SHM56853.1"/>
    <property type="molecule type" value="Genomic_DNA"/>
</dbReference>
<gene>
    <name evidence="9" type="ORF">SAMN05216179_0482</name>
</gene>
<dbReference type="EC" id="5.3.1.15" evidence="8"/>
<evidence type="ECO:0000256" key="7">
    <source>
        <dbReference type="ARBA" id="ARBA00044951"/>
    </source>
</evidence>
<sequence>MEKREYKEIKDYVLKKFQELNIVLTDEEFNHIEIADFGLDNITVSGLQLFTYINTNKVCAKDLVLLPHQTCPEHKHPKRSFDEGKEETFRCRSGVVYLYVEGDKTINPVATPPKEDKQYYTVFHEVILHPGEQFTIPPDTLHWFQAGKEGSVVSEFSTTSTDEEDIFTDPRIKRV</sequence>
<dbReference type="Proteomes" id="UP000184184">
    <property type="component" value="Unassembled WGS sequence"/>
</dbReference>
<evidence type="ECO:0000256" key="8">
    <source>
        <dbReference type="ARBA" id="ARBA00044972"/>
    </source>
</evidence>
<dbReference type="OrthoDB" id="9781654at2"/>
<comment type="catalytic activity">
    <reaction evidence="6">
        <text>D-lyxose = D-xylulose</text>
        <dbReference type="Rhea" id="RHEA:14201"/>
        <dbReference type="ChEBI" id="CHEBI:16789"/>
        <dbReference type="ChEBI" id="CHEBI:17140"/>
        <dbReference type="EC" id="5.3.1.15"/>
    </reaction>
</comment>
<dbReference type="SUPFAM" id="SSF51182">
    <property type="entry name" value="RmlC-like cupins"/>
    <property type="match status" value="1"/>
</dbReference>